<dbReference type="EMBL" id="QGGR01000007">
    <property type="protein sequence ID" value="PWK47764.1"/>
    <property type="molecule type" value="Genomic_DNA"/>
</dbReference>
<reference evidence="2 3" key="1">
    <citation type="submission" date="2018-05" db="EMBL/GenBank/DDBJ databases">
        <title>Genomic Encyclopedia of Archaeal and Bacterial Type Strains, Phase II (KMG-II): from individual species to whole genera.</title>
        <authorList>
            <person name="Goeker M."/>
        </authorList>
    </citation>
    <scope>NUCLEOTIDE SEQUENCE [LARGE SCALE GENOMIC DNA]</scope>
    <source>
        <strain evidence="2 3">DSM 45184</strain>
    </source>
</reference>
<organism evidence="2 3">
    <name type="scientific">Actinoplanes xinjiangensis</name>
    <dbReference type="NCBI Taxonomy" id="512350"/>
    <lineage>
        <taxon>Bacteria</taxon>
        <taxon>Bacillati</taxon>
        <taxon>Actinomycetota</taxon>
        <taxon>Actinomycetes</taxon>
        <taxon>Micromonosporales</taxon>
        <taxon>Micromonosporaceae</taxon>
        <taxon>Actinoplanes</taxon>
    </lineage>
</organism>
<dbReference type="AlphaFoldDB" id="A0A316FG26"/>
<keyword evidence="1" id="KW-0472">Membrane</keyword>
<gene>
    <name evidence="2" type="ORF">BC793_107374</name>
</gene>
<accession>A0A316FG26</accession>
<name>A0A316FG26_9ACTN</name>
<keyword evidence="1" id="KW-1133">Transmembrane helix</keyword>
<feature type="transmembrane region" description="Helical" evidence="1">
    <location>
        <begin position="37"/>
        <end position="58"/>
    </location>
</feature>
<sequence>MLFKLPATKARVRVIRRRAVPADELRRLEVRTQVRQVWVNLLLVALAVPSGVIALTTYQDQQQLMRDQQRLNTRALERDEQRWSSLVTFWESGPYTDKPDPRKHVTRMMIRNMSSLPVTDVVLHSTGDEDSRRPQVHIATIPPCHQMKIWVQRDALQAAWQRMGRPAQLLDVQLWRTARMDFFVGGKGWERTNHRLAPRPARAHDVWSPADLAAARIVKNEPTVQTPECGDAG</sequence>
<evidence type="ECO:0000256" key="1">
    <source>
        <dbReference type="SAM" id="Phobius"/>
    </source>
</evidence>
<proteinExistence type="predicted"/>
<keyword evidence="1" id="KW-0812">Transmembrane</keyword>
<dbReference type="RefSeq" id="WP_109593925.1">
    <property type="nucleotide sequence ID" value="NZ_BONA01000041.1"/>
</dbReference>
<dbReference type="OrthoDB" id="9843691at2"/>
<evidence type="ECO:0000313" key="2">
    <source>
        <dbReference type="EMBL" id="PWK47764.1"/>
    </source>
</evidence>
<protein>
    <submittedName>
        <fullName evidence="2">Uncharacterized protein</fullName>
    </submittedName>
</protein>
<dbReference type="Proteomes" id="UP000245697">
    <property type="component" value="Unassembled WGS sequence"/>
</dbReference>
<keyword evidence="3" id="KW-1185">Reference proteome</keyword>
<comment type="caution">
    <text evidence="2">The sequence shown here is derived from an EMBL/GenBank/DDBJ whole genome shotgun (WGS) entry which is preliminary data.</text>
</comment>
<evidence type="ECO:0000313" key="3">
    <source>
        <dbReference type="Proteomes" id="UP000245697"/>
    </source>
</evidence>